<dbReference type="Gene3D" id="1.10.287.950">
    <property type="entry name" value="Methyl-accepting chemotaxis protein"/>
    <property type="match status" value="1"/>
</dbReference>
<dbReference type="PROSITE" id="PS50885">
    <property type="entry name" value="HAMP"/>
    <property type="match status" value="1"/>
</dbReference>
<keyword evidence="4" id="KW-0472">Membrane</keyword>
<feature type="domain" description="HAMP" evidence="6">
    <location>
        <begin position="304"/>
        <end position="357"/>
    </location>
</feature>
<reference evidence="7" key="1">
    <citation type="journal article" date="2007" name="J. Bacteriol.">
        <title>Comparative genome analysis of four magnetotactic bacteria reveals a complex set of group-specific genes implicated in magnetosome biomineralization and function.</title>
        <authorList>
            <person name="Richter M."/>
            <person name="Kube M."/>
            <person name="Bazylinski D.A."/>
            <person name="Lombardot T."/>
            <person name="Gloeckner F.O."/>
            <person name="Reinhardt R."/>
            <person name="Schueler D."/>
        </authorList>
    </citation>
    <scope>NUCLEOTIDE SEQUENCE</scope>
    <source>
        <strain evidence="7">MSR-1</strain>
    </source>
</reference>
<dbReference type="SUPFAM" id="SSF58104">
    <property type="entry name" value="Methyl-accepting chemotaxis protein (MCP) signaling domain"/>
    <property type="match status" value="1"/>
</dbReference>
<organism evidence="7">
    <name type="scientific">Magnetospirillum gryphiswaldense</name>
    <dbReference type="NCBI Taxonomy" id="55518"/>
    <lineage>
        <taxon>Bacteria</taxon>
        <taxon>Pseudomonadati</taxon>
        <taxon>Pseudomonadota</taxon>
        <taxon>Alphaproteobacteria</taxon>
        <taxon>Rhodospirillales</taxon>
        <taxon>Rhodospirillaceae</taxon>
        <taxon>Magnetospirillum</taxon>
    </lineage>
</organism>
<dbReference type="GO" id="GO:0006935">
    <property type="term" value="P:chemotaxis"/>
    <property type="evidence" value="ECO:0007669"/>
    <property type="project" value="InterPro"/>
</dbReference>
<dbReference type="PANTHER" id="PTHR32089">
    <property type="entry name" value="METHYL-ACCEPTING CHEMOTAXIS PROTEIN MCPB"/>
    <property type="match status" value="1"/>
</dbReference>
<protein>
    <submittedName>
        <fullName evidence="7">Histidine kinase, HAMP region:Bacterial chemotaxis sensory transducer</fullName>
    </submittedName>
</protein>
<gene>
    <name evidence="7" type="ORF">MGR_3559</name>
</gene>
<dbReference type="Pfam" id="PF00015">
    <property type="entry name" value="MCPsignal"/>
    <property type="match status" value="1"/>
</dbReference>
<dbReference type="GO" id="GO:0016301">
    <property type="term" value="F:kinase activity"/>
    <property type="evidence" value="ECO:0007669"/>
    <property type="project" value="UniProtKB-KW"/>
</dbReference>
<evidence type="ECO:0000256" key="2">
    <source>
        <dbReference type="ARBA" id="ARBA00029447"/>
    </source>
</evidence>
<dbReference type="InterPro" id="IPR003660">
    <property type="entry name" value="HAMP_dom"/>
</dbReference>
<dbReference type="InterPro" id="IPR032255">
    <property type="entry name" value="HBM"/>
</dbReference>
<dbReference type="Gene3D" id="6.10.340.10">
    <property type="match status" value="1"/>
</dbReference>
<proteinExistence type="inferred from homology"/>
<comment type="similarity">
    <text evidence="2">Belongs to the methyl-accepting chemotaxis (MCP) protein family.</text>
</comment>
<keyword evidence="7" id="KW-0808">Transferase</keyword>
<evidence type="ECO:0000256" key="4">
    <source>
        <dbReference type="SAM" id="Phobius"/>
    </source>
</evidence>
<dbReference type="GO" id="GO:0016020">
    <property type="term" value="C:membrane"/>
    <property type="evidence" value="ECO:0007669"/>
    <property type="project" value="InterPro"/>
</dbReference>
<name>A4U2E9_9PROT</name>
<dbReference type="InterPro" id="IPR004090">
    <property type="entry name" value="Chemotax_Me-accpt_rcpt"/>
</dbReference>
<keyword evidence="1 3" id="KW-0807">Transducer</keyword>
<keyword evidence="4" id="KW-1133">Transmembrane helix</keyword>
<dbReference type="CDD" id="cd06225">
    <property type="entry name" value="HAMP"/>
    <property type="match status" value="1"/>
</dbReference>
<dbReference type="InterPro" id="IPR004089">
    <property type="entry name" value="MCPsignal_dom"/>
</dbReference>
<feature type="transmembrane region" description="Helical" evidence="4">
    <location>
        <begin position="12"/>
        <end position="36"/>
    </location>
</feature>
<evidence type="ECO:0000259" key="6">
    <source>
        <dbReference type="PROSITE" id="PS50885"/>
    </source>
</evidence>
<dbReference type="PRINTS" id="PR00260">
    <property type="entry name" value="CHEMTRNSDUCR"/>
</dbReference>
<evidence type="ECO:0000256" key="1">
    <source>
        <dbReference type="ARBA" id="ARBA00023224"/>
    </source>
</evidence>
<dbReference type="GO" id="GO:0007165">
    <property type="term" value="P:signal transduction"/>
    <property type="evidence" value="ECO:0007669"/>
    <property type="project" value="UniProtKB-KW"/>
</dbReference>
<dbReference type="RefSeq" id="WP_106002093.1">
    <property type="nucleotide sequence ID" value="NZ_CP027527.1"/>
</dbReference>
<evidence type="ECO:0000313" key="7">
    <source>
        <dbReference type="EMBL" id="CAM77056.1"/>
    </source>
</evidence>
<dbReference type="AlphaFoldDB" id="A4U2E9"/>
<dbReference type="Pfam" id="PF00672">
    <property type="entry name" value="HAMP"/>
    <property type="match status" value="1"/>
</dbReference>
<dbReference type="GO" id="GO:0004888">
    <property type="term" value="F:transmembrane signaling receptor activity"/>
    <property type="evidence" value="ECO:0007669"/>
    <property type="project" value="InterPro"/>
</dbReference>
<dbReference type="EMBL" id="CU459003">
    <property type="protein sequence ID" value="CAM77056.1"/>
    <property type="molecule type" value="Genomic_DNA"/>
</dbReference>
<dbReference type="PANTHER" id="PTHR32089:SF112">
    <property type="entry name" value="LYSOZYME-LIKE PROTEIN-RELATED"/>
    <property type="match status" value="1"/>
</dbReference>
<evidence type="ECO:0000259" key="5">
    <source>
        <dbReference type="PROSITE" id="PS50111"/>
    </source>
</evidence>
<accession>A4U2E9</accession>
<feature type="domain" description="Methyl-accepting transducer" evidence="5">
    <location>
        <begin position="397"/>
        <end position="633"/>
    </location>
</feature>
<keyword evidence="4" id="KW-0812">Transmembrane</keyword>
<dbReference type="SMART" id="SM01358">
    <property type="entry name" value="HBM"/>
    <property type="match status" value="1"/>
</dbReference>
<sequence length="653" mass="69795">MVGTRSLQIGDRIMALAGMGIALAVALCGLFAWALVQMDKADQRVAAFTEMEILSKDLRIAGLEIRRAEKDFLLRSESSYADRNRKAQQDAAHLSTALKGHEMAAAIATDIDTVADGLAAYAKAFDVLVDNMTAKGLTHETGAQGELRKAVHTLETMLKSANDVRLNASMLTLRRHEKDFLLRENPEYLKKAAEEAAHFQHILAGSILSADQQRDAKALLDTYMDALRRLVAQTETTNDAIQSLSKTYGAFAPAIDKIGEFGVAQTALEHAQMDEMDDRIKGLIALASLAGIAASALVAWRIARSITAPVRAMTTVMSELSGGRRDIAVPFVEKKDEIGEMARSVETFKQGLIQAERLEAQAREKNMAEIARAQRRDEVVAAYDAAVGQLLARVNATVEQVHGASGNLRHSAQQTGERSITVTSAAEETSANVQTVASATDELSASTSEISRRVQETSVISQTAVEHIEETTRTVEELQQVAIRIGEVVRLIEAIASQTNLLALNATIEAARAGETGKGFAVVAGEVKSLANQTAKATSEIQAQIGDIQGITRNVVAVIGRTTSTIRQVDQVVTSIAAAVEEQNAATQEIARNVQEVAGANAIVTRSIGEVSTEAGATGQLAGQLSQAADDLKVEAGAMSRETESFLDSIKAI</sequence>
<dbReference type="SMART" id="SM00304">
    <property type="entry name" value="HAMP"/>
    <property type="match status" value="1"/>
</dbReference>
<keyword evidence="7" id="KW-0418">Kinase</keyword>
<dbReference type="PROSITE" id="PS50111">
    <property type="entry name" value="CHEMOTAXIS_TRANSDUC_2"/>
    <property type="match status" value="1"/>
</dbReference>
<evidence type="ECO:0000256" key="3">
    <source>
        <dbReference type="PROSITE-ProRule" id="PRU00284"/>
    </source>
</evidence>
<dbReference type="SMART" id="SM00283">
    <property type="entry name" value="MA"/>
    <property type="match status" value="1"/>
</dbReference>